<evidence type="ECO:0000313" key="2">
    <source>
        <dbReference type="Proteomes" id="UP000825388"/>
    </source>
</evidence>
<name>A0AAW4RKQ0_XANCI</name>
<accession>A0AAW4RKQ0</accession>
<gene>
    <name evidence="1" type="ORF">Xseb_09020</name>
</gene>
<dbReference type="EMBL" id="LOKL01000106">
    <property type="protein sequence ID" value="MBZ3924075.1"/>
    <property type="molecule type" value="Genomic_DNA"/>
</dbReference>
<protein>
    <submittedName>
        <fullName evidence="1">Uncharacterized protein</fullName>
    </submittedName>
</protein>
<evidence type="ECO:0000313" key="1">
    <source>
        <dbReference type="EMBL" id="MBZ3924075.1"/>
    </source>
</evidence>
<dbReference type="Proteomes" id="UP000825388">
    <property type="component" value="Unassembled WGS sequence"/>
</dbReference>
<comment type="caution">
    <text evidence="1">The sequence shown here is derived from an EMBL/GenBank/DDBJ whole genome shotgun (WGS) entry which is preliminary data.</text>
</comment>
<proteinExistence type="predicted"/>
<sequence length="68" mass="6976">MAARWASQRAWKTCGDAIADGARNGGGCAIGEHRTAHICLANSSGNVVGALSILVEALRMQHRASGTA</sequence>
<reference evidence="1" key="1">
    <citation type="submission" date="2015-12" db="EMBL/GenBank/DDBJ databases">
        <authorList>
            <person name="Bansal K."/>
            <person name="Midha S."/>
            <person name="Patil P.B."/>
        </authorList>
    </citation>
    <scope>NUCLEOTIDE SEQUENCE</scope>
    <source>
        <strain evidence="1">LMG867</strain>
    </source>
</reference>
<organism evidence="1 2">
    <name type="scientific">Xanthomonas citri pv. sesbaniae</name>
    <dbReference type="NCBI Taxonomy" id="473425"/>
    <lineage>
        <taxon>Bacteria</taxon>
        <taxon>Pseudomonadati</taxon>
        <taxon>Pseudomonadota</taxon>
        <taxon>Gammaproteobacteria</taxon>
        <taxon>Lysobacterales</taxon>
        <taxon>Lysobacteraceae</taxon>
        <taxon>Xanthomonas</taxon>
    </lineage>
</organism>
<dbReference type="AlphaFoldDB" id="A0AAW4RKQ0"/>